<dbReference type="PANTHER" id="PTHR47235">
    <property type="entry name" value="BLR6548 PROTEIN"/>
    <property type="match status" value="1"/>
</dbReference>
<reference evidence="4" key="1">
    <citation type="journal article" date="2013" name="Sci. Rep.">
        <title>Metagenomics uncovers a new group of low GC and ultra-small marine Actinobacteria.</title>
        <authorList>
            <person name="Ghai R."/>
            <person name="Mizuno C.M."/>
            <person name="Picazo A."/>
            <person name="Camacho A."/>
            <person name="Rodriguez-Valera F."/>
        </authorList>
    </citation>
    <scope>NUCLEOTIDE SEQUENCE</scope>
</reference>
<keyword evidence="2" id="KW-0732">Signal</keyword>
<organism evidence="4">
    <name type="scientific">Candidatus Actinomarina minuta</name>
    <dbReference type="NCBI Taxonomy" id="1389454"/>
    <lineage>
        <taxon>Bacteria</taxon>
        <taxon>Bacillati</taxon>
        <taxon>Actinomycetota</taxon>
        <taxon>Actinomycetes</taxon>
        <taxon>Candidatus Actinomarinidae</taxon>
        <taxon>Candidatus Actinomarinales</taxon>
        <taxon>Candidatus Actinomarineae</taxon>
        <taxon>Candidatus Actinomarinaceae</taxon>
        <taxon>Candidatus Actinomarina</taxon>
    </lineage>
</organism>
<evidence type="ECO:0000256" key="1">
    <source>
        <dbReference type="ARBA" id="ARBA00010062"/>
    </source>
</evidence>
<dbReference type="InterPro" id="IPR028081">
    <property type="entry name" value="Leu-bd"/>
</dbReference>
<dbReference type="Pfam" id="PF13458">
    <property type="entry name" value="Peripla_BP_6"/>
    <property type="match status" value="1"/>
</dbReference>
<accession>S5DY85</accession>
<evidence type="ECO:0000313" key="4">
    <source>
        <dbReference type="EMBL" id="AGQ19872.1"/>
    </source>
</evidence>
<feature type="domain" description="Leucine-binding protein" evidence="3">
    <location>
        <begin position="82"/>
        <end position="413"/>
    </location>
</feature>
<dbReference type="InterPro" id="IPR028082">
    <property type="entry name" value="Peripla_BP_I"/>
</dbReference>
<dbReference type="PROSITE" id="PS51257">
    <property type="entry name" value="PROKAR_LIPOPROTEIN"/>
    <property type="match status" value="1"/>
</dbReference>
<proteinExistence type="inferred from homology"/>
<dbReference type="PANTHER" id="PTHR47235:SF1">
    <property type="entry name" value="BLR6548 PROTEIN"/>
    <property type="match status" value="1"/>
</dbReference>
<sequence>MNSLRKRGIIIFSILSLVIVACGGAEEEVVEETVEEVVEESLDSPAVTTATNITTGKGVTEEPCPAEIGGVPTGADPSKGCIYLGLLNDYSGPYAPAGPALEVAQRGFWLWANSAGGIGDYSVVIREGFDTGYNPQKHLEGYVSMKDDVAALAMSLGTPQTLFILDEMDKDNMIGVPMSWWSGWSYKSADKGLIIEFGSQYCADGMNAVDWLLANINPGVKTIGIMAFAGDYGSDWAAGVTKAAEANGLDVAWTYAPPSTEFDVAQAVGLLVTQPVDAYFPAVGATQMAQVAGGAAQQGITPLAVLAGPSYNSAFVQEGFALKGLFESGAIYAMGLGVAPYEADTPGHAIMRATMGQIIDSANSFLVAGWSSQYHLKGVLEAAYKGGDISRAGIRRAAANVTVESDGMFPARTLGQDRADSAAYIGIPDGNVPSGQTVLASKYTGPSAGSYDWGTGPCS</sequence>
<dbReference type="Gene3D" id="3.40.50.2300">
    <property type="match status" value="2"/>
</dbReference>
<dbReference type="EMBL" id="KC811145">
    <property type="protein sequence ID" value="AGQ19872.1"/>
    <property type="molecule type" value="Genomic_DNA"/>
</dbReference>
<dbReference type="AlphaFoldDB" id="S5DY85"/>
<evidence type="ECO:0000259" key="3">
    <source>
        <dbReference type="Pfam" id="PF13458"/>
    </source>
</evidence>
<name>S5DY85_9ACTN</name>
<protein>
    <submittedName>
        <fullName evidence="4">MedDCM-OCT-S43-C48-cds13</fullName>
    </submittedName>
</protein>
<comment type="similarity">
    <text evidence="1">Belongs to the leucine-binding protein family.</text>
</comment>
<evidence type="ECO:0000256" key="2">
    <source>
        <dbReference type="ARBA" id="ARBA00022729"/>
    </source>
</evidence>
<dbReference type="SUPFAM" id="SSF53822">
    <property type="entry name" value="Periplasmic binding protein-like I"/>
    <property type="match status" value="1"/>
</dbReference>